<dbReference type="Gene3D" id="3.30.1540.10">
    <property type="entry name" value="formyl-coa transferase, domain 3"/>
    <property type="match status" value="1"/>
</dbReference>
<name>A0A8E2UXF6_9BURK</name>
<dbReference type="InterPro" id="IPR003673">
    <property type="entry name" value="CoA-Trfase_fam_III"/>
</dbReference>
<dbReference type="RefSeq" id="WP_006410443.1">
    <property type="nucleotide sequence ID" value="NZ_CADETI010000006.1"/>
</dbReference>
<dbReference type="InterPro" id="IPR044855">
    <property type="entry name" value="CoA-Trfase_III_dom3_sf"/>
</dbReference>
<dbReference type="PANTHER" id="PTHR48228:SF5">
    <property type="entry name" value="ALPHA-METHYLACYL-COA RACEMASE"/>
    <property type="match status" value="1"/>
</dbReference>
<protein>
    <submittedName>
        <fullName evidence="1">CoA transferase</fullName>
    </submittedName>
</protein>
<accession>A0A8E2UXF6</accession>
<dbReference type="InterPro" id="IPR050509">
    <property type="entry name" value="CoA-transferase_III"/>
</dbReference>
<comment type="caution">
    <text evidence="1">The sequence shown here is derived from an EMBL/GenBank/DDBJ whole genome shotgun (WGS) entry which is preliminary data.</text>
</comment>
<organism evidence="1 2">
    <name type="scientific">Burkholderia multivorans</name>
    <dbReference type="NCBI Taxonomy" id="87883"/>
    <lineage>
        <taxon>Bacteria</taxon>
        <taxon>Pseudomonadati</taxon>
        <taxon>Pseudomonadota</taxon>
        <taxon>Betaproteobacteria</taxon>
        <taxon>Burkholderiales</taxon>
        <taxon>Burkholderiaceae</taxon>
        <taxon>Burkholderia</taxon>
        <taxon>Burkholderia cepacia complex</taxon>
    </lineage>
</organism>
<proteinExistence type="predicted"/>
<dbReference type="AlphaFoldDB" id="A0A8E2UXF6"/>
<gene>
    <name evidence="1" type="ORF">C6P98_07260</name>
</gene>
<dbReference type="Gene3D" id="3.40.50.10540">
    <property type="entry name" value="Crotonobetainyl-coa:carnitine coa-transferase, domain 1"/>
    <property type="match status" value="1"/>
</dbReference>
<dbReference type="EMBL" id="PVFZ01000017">
    <property type="protein sequence ID" value="PRF26131.1"/>
    <property type="molecule type" value="Genomic_DNA"/>
</dbReference>
<dbReference type="PANTHER" id="PTHR48228">
    <property type="entry name" value="SUCCINYL-COA--D-CITRAMALATE COA-TRANSFERASE"/>
    <property type="match status" value="1"/>
</dbReference>
<dbReference type="Proteomes" id="UP000237686">
    <property type="component" value="Unassembled WGS sequence"/>
</dbReference>
<reference evidence="1 2" key="1">
    <citation type="submission" date="2018-03" db="EMBL/GenBank/DDBJ databases">
        <authorList>
            <person name="Nguyen K."/>
            <person name="Fouts D."/>
            <person name="Sutton G."/>
        </authorList>
    </citation>
    <scope>NUCLEOTIDE SEQUENCE [LARGE SCALE GENOMIC DNA]</scope>
    <source>
        <strain evidence="1 2">AU17135</strain>
    </source>
</reference>
<keyword evidence="1" id="KW-0808">Transferase</keyword>
<dbReference type="SUPFAM" id="SSF89796">
    <property type="entry name" value="CoA-transferase family III (CaiB/BaiF)"/>
    <property type="match status" value="1"/>
</dbReference>
<evidence type="ECO:0000313" key="2">
    <source>
        <dbReference type="Proteomes" id="UP000237686"/>
    </source>
</evidence>
<dbReference type="InterPro" id="IPR023606">
    <property type="entry name" value="CoA-Trfase_III_dom_1_sf"/>
</dbReference>
<dbReference type="GO" id="GO:0016740">
    <property type="term" value="F:transferase activity"/>
    <property type="evidence" value="ECO:0007669"/>
    <property type="project" value="UniProtKB-KW"/>
</dbReference>
<evidence type="ECO:0000313" key="1">
    <source>
        <dbReference type="EMBL" id="PRF26131.1"/>
    </source>
</evidence>
<dbReference type="Pfam" id="PF02515">
    <property type="entry name" value="CoA_transf_3"/>
    <property type="match status" value="1"/>
</dbReference>
<sequence length="370" mass="39807">MTQPLAGLKVLDFSTLLPGPLCSLLLAEAGAEVIKFERPERGDDMRAYEPKIDDDSTNFVLLNRGKRSIAIDLKAPDAFERLAPMIDAADVLIEQFRPGVMERLGLGYTALAKRNPRLVYCSITGFGQHGPRAHEAAHDLNYVAATGMLSLTAGVDGRPGLPPALIADVAGGAYPAMMNILLALRQRDQTGQGCHLDVAMADNLFTFLYWGLGSGARGRWPRPASELVTGGSPRYQIYRTADDAFLAAAPIEDKFWSNFVALVGLDAEALARLSPAEATDAVADAIAQRPLADWLDRFAGQDVCTSRVVSLEEACRDPHFVSRGVFDRTVRTAAGSTLPALPVPVAAPFRDPCRDRPSPALGADNALLNR</sequence>